<dbReference type="RefSeq" id="WP_192520988.1">
    <property type="nucleotide sequence ID" value="NZ_CAJHAK010000002.1"/>
</dbReference>
<evidence type="ECO:0000259" key="2">
    <source>
        <dbReference type="Pfam" id="PF13518"/>
    </source>
</evidence>
<evidence type="ECO:0000313" key="3">
    <source>
        <dbReference type="EMBL" id="MFK4002288.1"/>
    </source>
</evidence>
<dbReference type="Pfam" id="PF13518">
    <property type="entry name" value="HTH_28"/>
    <property type="match status" value="2"/>
</dbReference>
<proteinExistence type="inferred from homology"/>
<evidence type="ECO:0000256" key="1">
    <source>
        <dbReference type="ARBA" id="ARBA00038232"/>
    </source>
</evidence>
<dbReference type="PANTHER" id="PTHR33795:SF1">
    <property type="entry name" value="INSERTION ELEMENT IS150 PROTEIN INSJ"/>
    <property type="match status" value="1"/>
</dbReference>
<dbReference type="EMBL" id="JBJDPD010000052">
    <property type="protein sequence ID" value="MFK4002288.1"/>
    <property type="molecule type" value="Genomic_DNA"/>
</dbReference>
<dbReference type="InterPro" id="IPR052057">
    <property type="entry name" value="IS150/IS1296_orfA-like"/>
</dbReference>
<dbReference type="InterPro" id="IPR036388">
    <property type="entry name" value="WH-like_DNA-bd_sf"/>
</dbReference>
<dbReference type="Gene3D" id="1.10.10.60">
    <property type="entry name" value="Homeodomain-like"/>
    <property type="match status" value="1"/>
</dbReference>
<organism evidence="3 4">
    <name type="scientific">Psychrobacter namhaensis</name>
    <dbReference type="NCBI Taxonomy" id="292734"/>
    <lineage>
        <taxon>Bacteria</taxon>
        <taxon>Pseudomonadati</taxon>
        <taxon>Pseudomonadota</taxon>
        <taxon>Gammaproteobacteria</taxon>
        <taxon>Moraxellales</taxon>
        <taxon>Moraxellaceae</taxon>
        <taxon>Psychrobacter</taxon>
    </lineage>
</organism>
<dbReference type="SUPFAM" id="SSF46689">
    <property type="entry name" value="Homeodomain-like"/>
    <property type="match status" value="1"/>
</dbReference>
<dbReference type="InterPro" id="IPR009057">
    <property type="entry name" value="Homeodomain-like_sf"/>
</dbReference>
<protein>
    <submittedName>
        <fullName evidence="3">Helix-turn-helix domain-containing protein</fullName>
    </submittedName>
</protein>
<evidence type="ECO:0000313" key="4">
    <source>
        <dbReference type="Proteomes" id="UP001620234"/>
    </source>
</evidence>
<dbReference type="InterPro" id="IPR010921">
    <property type="entry name" value="Trp_repressor/repl_initiator"/>
</dbReference>
<feature type="domain" description="Insertion element IS150 protein InsJ-like helix-turn-helix" evidence="2">
    <location>
        <begin position="7"/>
        <end position="53"/>
    </location>
</feature>
<reference evidence="3 4" key="1">
    <citation type="submission" date="2024-11" db="EMBL/GenBank/DDBJ databases">
        <title>The Natural Products Discovery Center: Release of the First 8490 Sequenced Strains for Exploring Actinobacteria Biosynthetic Diversity.</title>
        <authorList>
            <person name="Kalkreuter E."/>
            <person name="Kautsar S.A."/>
            <person name="Yang D."/>
            <person name="Bader C.D."/>
            <person name="Teijaro C.N."/>
            <person name="Fluegel L."/>
            <person name="Davis C.M."/>
            <person name="Simpson J.R."/>
            <person name="Lauterbach L."/>
            <person name="Steele A.D."/>
            <person name="Gui C."/>
            <person name="Meng S."/>
            <person name="Li G."/>
            <person name="Viehrig K."/>
            <person name="Ye F."/>
            <person name="Su P."/>
            <person name="Kiefer A.F."/>
            <person name="Nichols A."/>
            <person name="Cepeda A.J."/>
            <person name="Yan W."/>
            <person name="Fan B."/>
            <person name="Jiang Y."/>
            <person name="Adhikari A."/>
            <person name="Zheng C.-J."/>
            <person name="Schuster L."/>
            <person name="Cowan T.M."/>
            <person name="Smanski M.J."/>
            <person name="Chevrette M.G."/>
            <person name="De Carvalho L.P.S."/>
            <person name="Shen B."/>
        </authorList>
    </citation>
    <scope>NUCLEOTIDE SEQUENCE [LARGE SCALE GENOMIC DNA]</scope>
    <source>
        <strain evidence="3 4">NPDC077433</strain>
    </source>
</reference>
<comment type="caution">
    <text evidence="3">The sequence shown here is derived from an EMBL/GenBank/DDBJ whole genome shotgun (WGS) entry which is preliminary data.</text>
</comment>
<keyword evidence="4" id="KW-1185">Reference proteome</keyword>
<dbReference type="SUPFAM" id="SSF48295">
    <property type="entry name" value="TrpR-like"/>
    <property type="match status" value="1"/>
</dbReference>
<accession>A0ABW8LC26</accession>
<dbReference type="Gene3D" id="1.10.10.10">
    <property type="entry name" value="Winged helix-like DNA-binding domain superfamily/Winged helix DNA-binding domain"/>
    <property type="match status" value="1"/>
</dbReference>
<dbReference type="PANTHER" id="PTHR33795">
    <property type="entry name" value="INSERTION ELEMENT IS150 PROTEIN INSJ"/>
    <property type="match status" value="1"/>
</dbReference>
<sequence>MRYDLDFKMQVIAYYRQGHSSQATAKKFNVNPEFVLKWVKQYQSGGIDAIKPKTSKAKYSSEFKLKVLSTMLEQGLSQSQTALTFNISSPALISHWHKAYRLHGLSGLTTKPKGRVAMSKPFITDKPDDEKTLAELKRENEYLRAEVAYLKKLDALLKEKEKKQALRKQGSSKH</sequence>
<dbReference type="InterPro" id="IPR055247">
    <property type="entry name" value="InsJ-like_HTH"/>
</dbReference>
<dbReference type="Proteomes" id="UP001620234">
    <property type="component" value="Unassembled WGS sequence"/>
</dbReference>
<name>A0ABW8LC26_9GAMM</name>
<gene>
    <name evidence="3" type="ORF">ACI2I3_13230</name>
</gene>
<feature type="domain" description="Insertion element IS150 protein InsJ-like helix-turn-helix" evidence="2">
    <location>
        <begin position="63"/>
        <end position="115"/>
    </location>
</feature>
<comment type="similarity">
    <text evidence="1">Belongs to the IS150/IS1296 orfA family.</text>
</comment>